<protein>
    <recommendedName>
        <fullName evidence="3">NAD-dependent epimerase/dehydratase family protein</fullName>
    </recommendedName>
</protein>
<reference evidence="1 2" key="1">
    <citation type="submission" date="2020-08" db="EMBL/GenBank/DDBJ databases">
        <title>Functional genomics of gut bacteria from endangered species of beetles.</title>
        <authorList>
            <person name="Carlos-Shanley C."/>
        </authorList>
    </citation>
    <scope>NUCLEOTIDE SEQUENCE [LARGE SCALE GENOMIC DNA]</scope>
    <source>
        <strain evidence="1 2">S00245</strain>
    </source>
</reference>
<keyword evidence="2" id="KW-1185">Reference proteome</keyword>
<dbReference type="InterPro" id="IPR036291">
    <property type="entry name" value="NAD(P)-bd_dom_sf"/>
</dbReference>
<dbReference type="Gene3D" id="3.40.50.720">
    <property type="entry name" value="NAD(P)-binding Rossmann-like Domain"/>
    <property type="match status" value="1"/>
</dbReference>
<evidence type="ECO:0008006" key="3">
    <source>
        <dbReference type="Google" id="ProtNLM"/>
    </source>
</evidence>
<organism evidence="1 2">
    <name type="scientific">Novosphingobium chloroacetimidivorans</name>
    <dbReference type="NCBI Taxonomy" id="1428314"/>
    <lineage>
        <taxon>Bacteria</taxon>
        <taxon>Pseudomonadati</taxon>
        <taxon>Pseudomonadota</taxon>
        <taxon>Alphaproteobacteria</taxon>
        <taxon>Sphingomonadales</taxon>
        <taxon>Sphingomonadaceae</taxon>
        <taxon>Novosphingobium</taxon>
    </lineage>
</organism>
<evidence type="ECO:0000313" key="1">
    <source>
        <dbReference type="EMBL" id="MBB4858148.1"/>
    </source>
</evidence>
<sequence>MREGSTVDGLIGHTGFVGGNLVRQHPFAARFNSANVGELVGASFDTVVCAAAPGSMFEANRFAERDAARIDALIEQLDAIGSARRFVLVSTVAVLAGFAAEDEDTTAFETATPYGVNRRRLEAFVAERFTGALVVRLPALFGPVLKKNFLFDFMNPMPSMVPPAGLEQLRGAVGSALAPVLDRLYPLDAELGMHMIDRAALDASGQRTALEQAVVGAGLGALRFTNRESRFQFYDMRRLWRDIGLGLEHGLEVLHLSPPQLSAGEVHRAVTGTAMPESTARVHSEDMRTRHAALWGQPGPYMATREEVLAAVAEFVQAERVPA</sequence>
<dbReference type="SUPFAM" id="SSF51735">
    <property type="entry name" value="NAD(P)-binding Rossmann-fold domains"/>
    <property type="match status" value="1"/>
</dbReference>
<comment type="caution">
    <text evidence="1">The sequence shown here is derived from an EMBL/GenBank/DDBJ whole genome shotgun (WGS) entry which is preliminary data.</text>
</comment>
<proteinExistence type="predicted"/>
<dbReference type="Proteomes" id="UP000555448">
    <property type="component" value="Unassembled WGS sequence"/>
</dbReference>
<accession>A0A7W7K9N9</accession>
<dbReference type="EMBL" id="JACHLR010000004">
    <property type="protein sequence ID" value="MBB4858148.1"/>
    <property type="molecule type" value="Genomic_DNA"/>
</dbReference>
<evidence type="ECO:0000313" key="2">
    <source>
        <dbReference type="Proteomes" id="UP000555448"/>
    </source>
</evidence>
<gene>
    <name evidence="1" type="ORF">HNO88_001462</name>
</gene>
<dbReference type="AlphaFoldDB" id="A0A7W7K9N9"/>
<name>A0A7W7K9N9_9SPHN</name>